<name>A0A6A6JXS1_WESOR</name>
<evidence type="ECO:0000313" key="3">
    <source>
        <dbReference type="Proteomes" id="UP000800097"/>
    </source>
</evidence>
<feature type="region of interest" description="Disordered" evidence="1">
    <location>
        <begin position="154"/>
        <end position="216"/>
    </location>
</feature>
<evidence type="ECO:0000313" key="2">
    <source>
        <dbReference type="EMBL" id="KAF2280994.1"/>
    </source>
</evidence>
<organism evidence="2 3">
    <name type="scientific">Westerdykella ornata</name>
    <dbReference type="NCBI Taxonomy" id="318751"/>
    <lineage>
        <taxon>Eukaryota</taxon>
        <taxon>Fungi</taxon>
        <taxon>Dikarya</taxon>
        <taxon>Ascomycota</taxon>
        <taxon>Pezizomycotina</taxon>
        <taxon>Dothideomycetes</taxon>
        <taxon>Pleosporomycetidae</taxon>
        <taxon>Pleosporales</taxon>
        <taxon>Sporormiaceae</taxon>
        <taxon>Westerdykella</taxon>
    </lineage>
</organism>
<protein>
    <submittedName>
        <fullName evidence="2">Uncharacterized protein</fullName>
    </submittedName>
</protein>
<dbReference type="AlphaFoldDB" id="A0A6A6JXS1"/>
<reference evidence="2" key="1">
    <citation type="journal article" date="2020" name="Stud. Mycol.">
        <title>101 Dothideomycetes genomes: a test case for predicting lifestyles and emergence of pathogens.</title>
        <authorList>
            <person name="Haridas S."/>
            <person name="Albert R."/>
            <person name="Binder M."/>
            <person name="Bloem J."/>
            <person name="Labutti K."/>
            <person name="Salamov A."/>
            <person name="Andreopoulos B."/>
            <person name="Baker S."/>
            <person name="Barry K."/>
            <person name="Bills G."/>
            <person name="Bluhm B."/>
            <person name="Cannon C."/>
            <person name="Castanera R."/>
            <person name="Culley D."/>
            <person name="Daum C."/>
            <person name="Ezra D."/>
            <person name="Gonzalez J."/>
            <person name="Henrissat B."/>
            <person name="Kuo A."/>
            <person name="Liang C."/>
            <person name="Lipzen A."/>
            <person name="Lutzoni F."/>
            <person name="Magnuson J."/>
            <person name="Mondo S."/>
            <person name="Nolan M."/>
            <person name="Ohm R."/>
            <person name="Pangilinan J."/>
            <person name="Park H.-J."/>
            <person name="Ramirez L."/>
            <person name="Alfaro M."/>
            <person name="Sun H."/>
            <person name="Tritt A."/>
            <person name="Yoshinaga Y."/>
            <person name="Zwiers L.-H."/>
            <person name="Turgeon B."/>
            <person name="Goodwin S."/>
            <person name="Spatafora J."/>
            <person name="Crous P."/>
            <person name="Grigoriev I."/>
        </authorList>
    </citation>
    <scope>NUCLEOTIDE SEQUENCE</scope>
    <source>
        <strain evidence="2">CBS 379.55</strain>
    </source>
</reference>
<feature type="compositionally biased region" description="Low complexity" evidence="1">
    <location>
        <begin position="188"/>
        <end position="201"/>
    </location>
</feature>
<dbReference type="RefSeq" id="XP_033658531.1">
    <property type="nucleotide sequence ID" value="XM_033799491.1"/>
</dbReference>
<accession>A0A6A6JXS1</accession>
<proteinExistence type="predicted"/>
<dbReference type="GeneID" id="54552666"/>
<gene>
    <name evidence="2" type="ORF">EI97DRAFT_438406</name>
</gene>
<dbReference type="Proteomes" id="UP000800097">
    <property type="component" value="Unassembled WGS sequence"/>
</dbReference>
<keyword evidence="3" id="KW-1185">Reference proteome</keyword>
<sequence length="299" mass="32635">MRRRSSLSITITTITTTHTTTTPTLPNHKPWRPPLLPTRRFRNSVPPTTAKSPIPPVPAMSFFEADTPIDEGILTGVLGELGSARGFGGDYIGDGYVDVDVCWRRDGHRDALSDISLSASIHRLAGLDHGIRTVNRTAIAIEIIFPSFTSPYDQDSNHHPYRSRPPSAPPLASPSTGPLPTFPVPSHASAATSNGATAAGSLDGSEQRQEGKQYSGCRGQPVACASVFLLLVVETGMQWRGVVEVEKVRVLVGERDERLEREEERKIRVTGERRMEEYDGKGMKGMCGVGLSVVLLRRR</sequence>
<evidence type="ECO:0000256" key="1">
    <source>
        <dbReference type="SAM" id="MobiDB-lite"/>
    </source>
</evidence>
<dbReference type="EMBL" id="ML986484">
    <property type="protein sequence ID" value="KAF2280994.1"/>
    <property type="molecule type" value="Genomic_DNA"/>
</dbReference>